<reference evidence="8" key="1">
    <citation type="submission" date="2022-06" db="EMBL/GenBank/DDBJ databases">
        <title>Genome Sequence of Candolleomyces eurysporus.</title>
        <authorList>
            <person name="Buettner E."/>
        </authorList>
    </citation>
    <scope>NUCLEOTIDE SEQUENCE</scope>
    <source>
        <strain evidence="8">VTCC 930004</strain>
    </source>
</reference>
<keyword evidence="3" id="KW-0808">Transferase</keyword>
<accession>A0A9W8JHR3</accession>
<evidence type="ECO:0000256" key="1">
    <source>
        <dbReference type="ARBA" id="ARBA00004173"/>
    </source>
</evidence>
<dbReference type="GO" id="GO:0070403">
    <property type="term" value="F:NAD+ binding"/>
    <property type="evidence" value="ECO:0007669"/>
    <property type="project" value="InterPro"/>
</dbReference>
<organism evidence="8 9">
    <name type="scientific">Candolleomyces eurysporus</name>
    <dbReference type="NCBI Taxonomy" id="2828524"/>
    <lineage>
        <taxon>Eukaryota</taxon>
        <taxon>Fungi</taxon>
        <taxon>Dikarya</taxon>
        <taxon>Basidiomycota</taxon>
        <taxon>Agaricomycotina</taxon>
        <taxon>Agaricomycetes</taxon>
        <taxon>Agaricomycetidae</taxon>
        <taxon>Agaricales</taxon>
        <taxon>Agaricineae</taxon>
        <taxon>Psathyrellaceae</taxon>
        <taxon>Candolleomyces</taxon>
    </lineage>
</organism>
<comment type="caution">
    <text evidence="8">The sequence shown here is derived from an EMBL/GenBank/DDBJ whole genome shotgun (WGS) entry which is preliminary data.</text>
</comment>
<feature type="domain" description="Deacetylase sirtuin-type" evidence="7">
    <location>
        <begin position="1"/>
        <end position="215"/>
    </location>
</feature>
<dbReference type="AlphaFoldDB" id="A0A9W8JHR3"/>
<evidence type="ECO:0000256" key="6">
    <source>
        <dbReference type="PROSITE-ProRule" id="PRU00236"/>
    </source>
</evidence>
<dbReference type="Proteomes" id="UP001140091">
    <property type="component" value="Unassembled WGS sequence"/>
</dbReference>
<feature type="non-terminal residue" evidence="8">
    <location>
        <position position="232"/>
    </location>
</feature>
<dbReference type="Gene3D" id="3.40.50.1220">
    <property type="entry name" value="TPP-binding domain"/>
    <property type="match status" value="1"/>
</dbReference>
<evidence type="ECO:0000313" key="9">
    <source>
        <dbReference type="Proteomes" id="UP001140091"/>
    </source>
</evidence>
<evidence type="ECO:0000313" key="8">
    <source>
        <dbReference type="EMBL" id="KAJ2934772.1"/>
    </source>
</evidence>
<keyword evidence="9" id="KW-1185">Reference proteome</keyword>
<dbReference type="PANTHER" id="PTHR11085:SF10">
    <property type="entry name" value="NAD-DEPENDENT PROTEIN DEACYLASE SIRTUIN-5, MITOCHONDRIAL-RELATED"/>
    <property type="match status" value="1"/>
</dbReference>
<dbReference type="PANTHER" id="PTHR11085">
    <property type="entry name" value="NAD-DEPENDENT PROTEIN DEACYLASE SIRTUIN-5, MITOCHONDRIAL-RELATED"/>
    <property type="match status" value="1"/>
</dbReference>
<name>A0A9W8JHR3_9AGAR</name>
<comment type="similarity">
    <text evidence="2">Belongs to the sirtuin family. Class I subfamily.</text>
</comment>
<dbReference type="GO" id="GO:0005739">
    <property type="term" value="C:mitochondrion"/>
    <property type="evidence" value="ECO:0007669"/>
    <property type="project" value="UniProtKB-SubCell"/>
</dbReference>
<dbReference type="InterPro" id="IPR050134">
    <property type="entry name" value="NAD-dep_sirtuin_deacylases"/>
</dbReference>
<evidence type="ECO:0000256" key="4">
    <source>
        <dbReference type="ARBA" id="ARBA00023027"/>
    </source>
</evidence>
<evidence type="ECO:0000256" key="2">
    <source>
        <dbReference type="ARBA" id="ARBA00006924"/>
    </source>
</evidence>
<protein>
    <recommendedName>
        <fullName evidence="7">Deacetylase sirtuin-type domain-containing protein</fullName>
    </recommendedName>
</protein>
<proteinExistence type="inferred from homology"/>
<comment type="caution">
    <text evidence="6">Lacks conserved residue(s) required for the propagation of feature annotation.</text>
</comment>
<evidence type="ECO:0000256" key="5">
    <source>
        <dbReference type="ARBA" id="ARBA00023128"/>
    </source>
</evidence>
<evidence type="ECO:0000259" key="7">
    <source>
        <dbReference type="PROSITE" id="PS50305"/>
    </source>
</evidence>
<evidence type="ECO:0000256" key="3">
    <source>
        <dbReference type="ARBA" id="ARBA00022679"/>
    </source>
</evidence>
<sequence>MEPYIVFTVGGDMSWTERSSKTCSLKQIPNGIILRKIWREQIHSRGLTQTETYVNHLQFSLAFCILTACPFACEHVQIAIEHLGISYQDFIVPICPTCLSEGHRNSIHKPEVVFFGESIKQEVKQRSYHDIESSDQLLVVGTTLATYSAFRLVKHALDLKKPVILLNLGPTRADLLSNIEKINMASGTILVDVARLVIGRENQADPVLLNMLQSGVVNPPLPDDDRVPRAAG</sequence>
<dbReference type="OrthoDB" id="424302at2759"/>
<dbReference type="Gene3D" id="3.30.1600.10">
    <property type="entry name" value="SIR2/SIRT2 'Small Domain"/>
    <property type="match status" value="1"/>
</dbReference>
<keyword evidence="4" id="KW-0520">NAD</keyword>
<gene>
    <name evidence="8" type="ORF">H1R20_g2303</name>
</gene>
<dbReference type="Pfam" id="PF02146">
    <property type="entry name" value="SIR2"/>
    <property type="match status" value="1"/>
</dbReference>
<dbReference type="PROSITE" id="PS50305">
    <property type="entry name" value="SIRTUIN"/>
    <property type="match status" value="1"/>
</dbReference>
<keyword evidence="5" id="KW-0496">Mitochondrion</keyword>
<dbReference type="InterPro" id="IPR029035">
    <property type="entry name" value="DHS-like_NAD/FAD-binding_dom"/>
</dbReference>
<dbReference type="EMBL" id="JANBPK010000709">
    <property type="protein sequence ID" value="KAJ2934772.1"/>
    <property type="molecule type" value="Genomic_DNA"/>
</dbReference>
<dbReference type="GO" id="GO:0017136">
    <property type="term" value="F:histone deacetylase activity, NAD-dependent"/>
    <property type="evidence" value="ECO:0007669"/>
    <property type="project" value="TreeGrafter"/>
</dbReference>
<dbReference type="InterPro" id="IPR026591">
    <property type="entry name" value="Sirtuin_cat_small_dom_sf"/>
</dbReference>
<dbReference type="InterPro" id="IPR003000">
    <property type="entry name" value="Sirtuin"/>
</dbReference>
<comment type="subcellular location">
    <subcellularLocation>
        <location evidence="1">Mitochondrion</location>
    </subcellularLocation>
</comment>
<dbReference type="InterPro" id="IPR026590">
    <property type="entry name" value="Ssirtuin_cat_dom"/>
</dbReference>
<dbReference type="SUPFAM" id="SSF52467">
    <property type="entry name" value="DHS-like NAD/FAD-binding domain"/>
    <property type="match status" value="1"/>
</dbReference>